<organism evidence="2 4">
    <name type="scientific">Roseovarius indicus</name>
    <dbReference type="NCBI Taxonomy" id="540747"/>
    <lineage>
        <taxon>Bacteria</taxon>
        <taxon>Pseudomonadati</taxon>
        <taxon>Pseudomonadota</taxon>
        <taxon>Alphaproteobacteria</taxon>
        <taxon>Rhodobacterales</taxon>
        <taxon>Roseobacteraceae</taxon>
        <taxon>Roseovarius</taxon>
    </lineage>
</organism>
<dbReference type="EMBL" id="CP031598">
    <property type="protein sequence ID" value="QEW26247.1"/>
    <property type="molecule type" value="Genomic_DNA"/>
</dbReference>
<keyword evidence="1" id="KW-1133">Transmembrane helix</keyword>
<evidence type="ECO:0008006" key="6">
    <source>
        <dbReference type="Google" id="ProtNLM"/>
    </source>
</evidence>
<keyword evidence="1" id="KW-0812">Transmembrane</keyword>
<evidence type="ECO:0000313" key="2">
    <source>
        <dbReference type="EMBL" id="KRS18838.1"/>
    </source>
</evidence>
<feature type="transmembrane region" description="Helical" evidence="1">
    <location>
        <begin position="90"/>
        <end position="110"/>
    </location>
</feature>
<proteinExistence type="predicted"/>
<accession>A0A0T5PC90</accession>
<feature type="transmembrane region" description="Helical" evidence="1">
    <location>
        <begin position="60"/>
        <end position="78"/>
    </location>
</feature>
<dbReference type="PATRIC" id="fig|540747.5.peg.2352"/>
<feature type="transmembrane region" description="Helical" evidence="1">
    <location>
        <begin position="27"/>
        <end position="54"/>
    </location>
</feature>
<dbReference type="EMBL" id="LAXI01000002">
    <property type="protein sequence ID" value="KRS18838.1"/>
    <property type="molecule type" value="Genomic_DNA"/>
</dbReference>
<reference evidence="3 5" key="2">
    <citation type="submission" date="2018-08" db="EMBL/GenBank/DDBJ databases">
        <title>Genetic Globetrotter - A new plasmid hitch-hiking vast phylogenetic and geographic distances.</title>
        <authorList>
            <person name="Vollmers J."/>
            <person name="Petersen J."/>
        </authorList>
    </citation>
    <scope>NUCLEOTIDE SEQUENCE [LARGE SCALE GENOMIC DNA]</scope>
    <source>
        <strain evidence="3 5">DSM 26383</strain>
    </source>
</reference>
<name>A0A0T5PC90_9RHOB</name>
<sequence length="115" mass="12635">MSEFRLSDAVRMSEVDLYAEFGFRKMLLCSAVAVVLTVAVFSAVVFGLYFAFGIWEGPPVGVYTLFWVILSGLLIGKWGRIYRVHRESGLIWAGASVGLVGFFFGVMVLIRATAG</sequence>
<protein>
    <recommendedName>
        <fullName evidence="6">Transmembrane protein</fullName>
    </recommendedName>
</protein>
<dbReference type="Proteomes" id="UP000051401">
    <property type="component" value="Unassembled WGS sequence"/>
</dbReference>
<evidence type="ECO:0000313" key="5">
    <source>
        <dbReference type="Proteomes" id="UP000325785"/>
    </source>
</evidence>
<evidence type="ECO:0000256" key="1">
    <source>
        <dbReference type="SAM" id="Phobius"/>
    </source>
</evidence>
<reference evidence="2 4" key="1">
    <citation type="submission" date="2015-04" db="EMBL/GenBank/DDBJ databases">
        <title>The draft genome sequence of Roseovarius indicus B108T.</title>
        <authorList>
            <person name="Li G."/>
            <person name="Lai Q."/>
            <person name="Shao Z."/>
            <person name="Yan P."/>
        </authorList>
    </citation>
    <scope>NUCLEOTIDE SEQUENCE [LARGE SCALE GENOMIC DNA]</scope>
    <source>
        <strain evidence="2 4">B108</strain>
    </source>
</reference>
<dbReference type="AlphaFoldDB" id="A0A0T5PC90"/>
<keyword evidence="1" id="KW-0472">Membrane</keyword>
<evidence type="ECO:0000313" key="4">
    <source>
        <dbReference type="Proteomes" id="UP000051401"/>
    </source>
</evidence>
<gene>
    <name evidence="3" type="ORF">RIdsm_02045</name>
    <name evidence="2" type="ORF">XM52_03895</name>
</gene>
<dbReference type="Proteomes" id="UP000325785">
    <property type="component" value="Chromosome"/>
</dbReference>
<keyword evidence="4" id="KW-1185">Reference proteome</keyword>
<evidence type="ECO:0000313" key="3">
    <source>
        <dbReference type="EMBL" id="QEW26247.1"/>
    </source>
</evidence>
<dbReference type="KEGG" id="rid:RIdsm_02045"/>